<feature type="compositionally biased region" description="Acidic residues" evidence="8">
    <location>
        <begin position="1376"/>
        <end position="1385"/>
    </location>
</feature>
<feature type="binding site" evidence="5">
    <location>
        <position position="1093"/>
    </location>
    <ligand>
        <name>Zn(2+)</name>
        <dbReference type="ChEBI" id="CHEBI:29105"/>
        <label>1</label>
    </ligand>
</feature>
<sequence length="1435" mass="160121">MSASREHVRVRKGSSISADDIQHFRAHLEELFPSQGSPHSSQDIPSLPLKAAYVKQAHVIHMHMEAKCTHMTTFEFCQHFSFCCSTLFGSPVVLCLARDLDDELIGFYPLEGTWIDLPRLAQEHAKQRGKAPKSPSAATPKEGDGGSPGQRKRTTISQPDHAQSHGQTYDIPHEILHFSSSKGLAGSILNDSAGARFVEFLLPWTTPPTGQPTPPSTATKHRWTEVLNDPPSVQEEELPDVLLSHFLIEKLSAAHRADESRSPAMGPVPSSVTSSSSASLMADFTAASPARATSATTSHVPLQVYDAASGRFEYHSRRMSCVSATPSQMKTVPEEDSQSDLTTAKERQSVPDFSTMPPAGVVTPSRDRRNTSPTVHASRVRWDEGGNREYASEREEEAEGEGEGEGEALEREVSRDHPRVYVLAGRLVDPRHGKPLGVVLCFAPALADVVLMDRLTEAVQGLLIRALELERLQRELRESQVMIHMHRRVFLESNDAEHTVFKLLVLLVNLTKAQEVAFYAIDYPNDSLICYFGPKGAIGMTLPFSTHPLLAAAVKSRKIIRRADTEVRMQNKQFDDAVGISTRASMVAPLHDHRGNVKAIVHLINKMSSEVEYNRHLKGSTFLSKSLGTPATTQSSPGPRRGTSAAKKGVRQFGFGEMSPDAKSPTMGSTGLSSSMKTSVVSESFWKELYKFNREEWEPLQSFSKDDERVVSRVVDEVADQFGGKLTKLTLEVIIAANPNSVISWIAPDKGQVRRLGVSLLDENLLSPMASSRDTRRSTTVFSKSHHPPPTQRRNTMRPRRFQTTDVGAVKVPASPALSDGDGVVGHRRSRDKADRVVDRERGLSVPCAEKRDGLEAFAEEAEYEEQEEEEDEALNSRLQPWMSWSLDIWDYSTSAMAQFFADGLVRLGLVTYFSLRTVSLKEFFHRVDSSYHLTNPFHNMYHAVHVFQSCFLVLYKYGCREHLTELDQFTLLIAALCHDIDHRGVNNTFLIAAQDDLALTYNDQSVLENHHCAHTFKLLTANPTCDFRISLTEEQRLDFRKTFIAAVLATDMAYHIKKLTKLKDRASSDDPISVQNNSDRLLLVESILHSADVNNPVMPEPFYMKWAGLIVEEFNGQVDRERAENIPITTFMDARDELARTKMQIGFVEYVALPQWRSLAALLPALRELQVQGEANYEQWKKEKETLERAIQIKEEGGAVVLPLPSNFNFTLKTVLELRRRAHPQEPSSRVKPLTYDTDDEEDAMQTRPPMHQSVTITPEQVARATKKMTIMESAESISATESPTEPSHKHGVHFSADSASSSRRATAFAGSAREAARRSRELVDRPQSAPNGPQPIPLKETVDEDDEVPQGRRRSQPRTSKTATVSRLGYSESPGDETDEDEGSPTMRGVDVRRRSVSGNYVSHFQMPAQISTQGHEVIDALRRDTHPHYYSP</sequence>
<dbReference type="GO" id="GO:0046872">
    <property type="term" value="F:metal ion binding"/>
    <property type="evidence" value="ECO:0007669"/>
    <property type="project" value="UniProtKB-KW"/>
</dbReference>
<dbReference type="InterPro" id="IPR023088">
    <property type="entry name" value="PDEase"/>
</dbReference>
<evidence type="ECO:0000259" key="9">
    <source>
        <dbReference type="PROSITE" id="PS51845"/>
    </source>
</evidence>
<feature type="compositionally biased region" description="Basic and acidic residues" evidence="8">
    <location>
        <begin position="1316"/>
        <end position="1326"/>
    </location>
</feature>
<feature type="region of interest" description="Disordered" evidence="8">
    <location>
        <begin position="624"/>
        <end position="674"/>
    </location>
</feature>
<evidence type="ECO:0000313" key="10">
    <source>
        <dbReference type="EMBL" id="CEM01577.1"/>
    </source>
</evidence>
<feature type="compositionally biased region" description="Polar residues" evidence="8">
    <location>
        <begin position="1277"/>
        <end position="1287"/>
    </location>
</feature>
<feature type="binding site" evidence="5">
    <location>
        <position position="979"/>
    </location>
    <ligand>
        <name>Zn(2+)</name>
        <dbReference type="ChEBI" id="CHEBI:29105"/>
        <label>1</label>
    </ligand>
</feature>
<evidence type="ECO:0000256" key="6">
    <source>
        <dbReference type="RuleBase" id="RU363067"/>
    </source>
</evidence>
<dbReference type="Pfam" id="PF00233">
    <property type="entry name" value="PDEase_I"/>
    <property type="match status" value="1"/>
</dbReference>
<name>A0A0G4ETL0_VITBC</name>
<protein>
    <recommendedName>
        <fullName evidence="6">Phosphodiesterase</fullName>
        <ecNumber evidence="6">3.1.4.-</ecNumber>
    </recommendedName>
</protein>
<feature type="active site" description="Proton donor" evidence="3">
    <location>
        <position position="939"/>
    </location>
</feature>
<dbReference type="PROSITE" id="PS00126">
    <property type="entry name" value="PDEASE_I_1"/>
    <property type="match status" value="1"/>
</dbReference>
<keyword evidence="7" id="KW-0175">Coiled coil</keyword>
<dbReference type="Gene3D" id="3.30.450.40">
    <property type="match status" value="1"/>
</dbReference>
<keyword evidence="2 6" id="KW-0378">Hydrolase</keyword>
<dbReference type="PROSITE" id="PS51845">
    <property type="entry name" value="PDEASE_I_2"/>
    <property type="match status" value="1"/>
</dbReference>
<gene>
    <name evidence="10" type="ORF">Vbra_13207</name>
</gene>
<accession>A0A0G4ETL0</accession>
<comment type="cofactor">
    <cofactor evidence="6">
        <name>a divalent metal cation</name>
        <dbReference type="ChEBI" id="CHEBI:60240"/>
    </cofactor>
    <text evidence="6">Binds 2 divalent metal cations per subunit. Site 1 may preferentially bind zinc ions, while site 2 has a preference for magnesium and/or manganese ions.</text>
</comment>
<feature type="binding site" evidence="4">
    <location>
        <position position="980"/>
    </location>
    <ligand>
        <name>AMP</name>
        <dbReference type="ChEBI" id="CHEBI:456215"/>
    </ligand>
</feature>
<feature type="compositionally biased region" description="Low complexity" evidence="8">
    <location>
        <begin position="1297"/>
        <end position="1315"/>
    </location>
</feature>
<feature type="binding site" evidence="4">
    <location>
        <begin position="939"/>
        <end position="943"/>
    </location>
    <ligand>
        <name>AMP</name>
        <dbReference type="ChEBI" id="CHEBI:456215"/>
    </ligand>
</feature>
<dbReference type="Gene3D" id="1.10.1300.10">
    <property type="entry name" value="3'5'-cyclic nucleotide phosphodiesterase, catalytic domain"/>
    <property type="match status" value="1"/>
</dbReference>
<feature type="region of interest" description="Disordered" evidence="8">
    <location>
        <begin position="770"/>
        <end position="800"/>
    </location>
</feature>
<dbReference type="GO" id="GO:0007165">
    <property type="term" value="P:signal transduction"/>
    <property type="evidence" value="ECO:0007669"/>
    <property type="project" value="InterPro"/>
</dbReference>
<evidence type="ECO:0000256" key="5">
    <source>
        <dbReference type="PIRSR" id="PIRSR623088-3"/>
    </source>
</evidence>
<feature type="region of interest" description="Disordered" evidence="8">
    <location>
        <begin position="123"/>
        <end position="166"/>
    </location>
</feature>
<evidence type="ECO:0000256" key="1">
    <source>
        <dbReference type="ARBA" id="ARBA00022723"/>
    </source>
</evidence>
<feature type="compositionally biased region" description="Basic and acidic residues" evidence="8">
    <location>
        <begin position="380"/>
        <end position="393"/>
    </location>
</feature>
<dbReference type="InterPro" id="IPR003607">
    <property type="entry name" value="HD/PDEase_dom"/>
</dbReference>
<dbReference type="InterPro" id="IPR029016">
    <property type="entry name" value="GAF-like_dom_sf"/>
</dbReference>
<dbReference type="PRINTS" id="PR00387">
    <property type="entry name" value="PDIESTERASE1"/>
</dbReference>
<feature type="binding site" evidence="5">
    <location>
        <position position="980"/>
    </location>
    <ligand>
        <name>Zn(2+)</name>
        <dbReference type="ChEBI" id="CHEBI:29105"/>
        <label>1</label>
    </ligand>
</feature>
<dbReference type="InterPro" id="IPR002073">
    <property type="entry name" value="PDEase_catalytic_dom"/>
</dbReference>
<reference evidence="10 11" key="1">
    <citation type="submission" date="2014-11" db="EMBL/GenBank/DDBJ databases">
        <authorList>
            <person name="Zhu J."/>
            <person name="Qi W."/>
            <person name="Song R."/>
        </authorList>
    </citation>
    <scope>NUCLEOTIDE SEQUENCE [LARGE SCALE GENOMIC DNA]</scope>
</reference>
<dbReference type="PANTHER" id="PTHR11347">
    <property type="entry name" value="CYCLIC NUCLEOTIDE PHOSPHODIESTERASE"/>
    <property type="match status" value="1"/>
</dbReference>
<dbReference type="Proteomes" id="UP000041254">
    <property type="component" value="Unassembled WGS sequence"/>
</dbReference>
<keyword evidence="11" id="KW-1185">Reference proteome</keyword>
<evidence type="ECO:0000256" key="3">
    <source>
        <dbReference type="PIRSR" id="PIRSR623088-1"/>
    </source>
</evidence>
<feature type="region of interest" description="Disordered" evidence="8">
    <location>
        <begin position="1222"/>
        <end position="1255"/>
    </location>
</feature>
<dbReference type="InterPro" id="IPR036971">
    <property type="entry name" value="PDEase_catalytic_dom_sf"/>
</dbReference>
<feature type="binding site" evidence="5">
    <location>
        <position position="943"/>
    </location>
    <ligand>
        <name>Zn(2+)</name>
        <dbReference type="ChEBI" id="CHEBI:29105"/>
        <label>1</label>
    </ligand>
</feature>
<dbReference type="EMBL" id="CDMY01000305">
    <property type="protein sequence ID" value="CEM01577.1"/>
    <property type="molecule type" value="Genomic_DNA"/>
</dbReference>
<feature type="coiled-coil region" evidence="7">
    <location>
        <begin position="1171"/>
        <end position="1198"/>
    </location>
</feature>
<feature type="binding site" evidence="4">
    <location>
        <position position="1093"/>
    </location>
    <ligand>
        <name>AMP</name>
        <dbReference type="ChEBI" id="CHEBI:456215"/>
    </ligand>
</feature>
<proteinExistence type="inferred from homology"/>
<evidence type="ECO:0000256" key="2">
    <source>
        <dbReference type="ARBA" id="ARBA00022801"/>
    </source>
</evidence>
<feature type="binding site" evidence="5">
    <location>
        <position position="980"/>
    </location>
    <ligand>
        <name>Zn(2+)</name>
        <dbReference type="ChEBI" id="CHEBI:29105"/>
        <label>2</label>
    </ligand>
</feature>
<keyword evidence="1 5" id="KW-0479">Metal-binding</keyword>
<organism evidence="10 11">
    <name type="scientific">Vitrella brassicaformis (strain CCMP3155)</name>
    <dbReference type="NCBI Taxonomy" id="1169540"/>
    <lineage>
        <taxon>Eukaryota</taxon>
        <taxon>Sar</taxon>
        <taxon>Alveolata</taxon>
        <taxon>Colpodellida</taxon>
        <taxon>Vitrellaceae</taxon>
        <taxon>Vitrella</taxon>
    </lineage>
</organism>
<evidence type="ECO:0000256" key="8">
    <source>
        <dbReference type="SAM" id="MobiDB-lite"/>
    </source>
</evidence>
<feature type="region of interest" description="Disordered" evidence="8">
    <location>
        <begin position="813"/>
        <end position="839"/>
    </location>
</feature>
<dbReference type="SUPFAM" id="SSF109604">
    <property type="entry name" value="HD-domain/PDEase-like"/>
    <property type="match status" value="1"/>
</dbReference>
<feature type="region of interest" description="Disordered" evidence="8">
    <location>
        <begin position="323"/>
        <end position="413"/>
    </location>
</feature>
<evidence type="ECO:0000256" key="4">
    <source>
        <dbReference type="PIRSR" id="PIRSR623088-2"/>
    </source>
</evidence>
<dbReference type="CDD" id="cd00077">
    <property type="entry name" value="HDc"/>
    <property type="match status" value="1"/>
</dbReference>
<feature type="compositionally biased region" description="Acidic residues" evidence="8">
    <location>
        <begin position="394"/>
        <end position="407"/>
    </location>
</feature>
<dbReference type="InParanoid" id="A0A0G4ETL0"/>
<evidence type="ECO:0000313" key="11">
    <source>
        <dbReference type="Proteomes" id="UP000041254"/>
    </source>
</evidence>
<feature type="region of interest" description="Disordered" evidence="8">
    <location>
        <begin position="1276"/>
        <end position="1392"/>
    </location>
</feature>
<dbReference type="SUPFAM" id="SSF55781">
    <property type="entry name" value="GAF domain-like"/>
    <property type="match status" value="1"/>
</dbReference>
<feature type="coiled-coil region" evidence="7">
    <location>
        <begin position="452"/>
        <end position="489"/>
    </location>
</feature>
<dbReference type="VEuPathDB" id="CryptoDB:Vbra_13207"/>
<feature type="compositionally biased region" description="Polar residues" evidence="8">
    <location>
        <begin position="155"/>
        <end position="166"/>
    </location>
</feature>
<dbReference type="STRING" id="1169540.A0A0G4ETL0"/>
<feature type="domain" description="PDEase" evidence="9">
    <location>
        <begin position="863"/>
        <end position="1188"/>
    </location>
</feature>
<feature type="compositionally biased region" description="Polar residues" evidence="8">
    <location>
        <begin position="624"/>
        <end position="637"/>
    </location>
</feature>
<comment type="similarity">
    <text evidence="6">Belongs to the cyclic nucleotide phosphodiesterase family.</text>
</comment>
<feature type="binding site" evidence="4">
    <location>
        <position position="1145"/>
    </location>
    <ligand>
        <name>AMP</name>
        <dbReference type="ChEBI" id="CHEBI:456215"/>
    </ligand>
</feature>
<dbReference type="GO" id="GO:0004114">
    <property type="term" value="F:3',5'-cyclic-nucleotide phosphodiesterase activity"/>
    <property type="evidence" value="ECO:0007669"/>
    <property type="project" value="InterPro"/>
</dbReference>
<dbReference type="OrthoDB" id="342865at2759"/>
<dbReference type="SMART" id="SM00471">
    <property type="entry name" value="HDc"/>
    <property type="match status" value="1"/>
</dbReference>
<evidence type="ECO:0000256" key="7">
    <source>
        <dbReference type="SAM" id="Coils"/>
    </source>
</evidence>
<dbReference type="InterPro" id="IPR023174">
    <property type="entry name" value="PDEase_CS"/>
</dbReference>
<dbReference type="EC" id="3.1.4.-" evidence="6"/>